<dbReference type="Proteomes" id="UP000541470">
    <property type="component" value="Unassembled WGS sequence"/>
</dbReference>
<organism evidence="5 6">
    <name type="scientific">Rhizobium terricola</name>
    <dbReference type="NCBI Taxonomy" id="2728849"/>
    <lineage>
        <taxon>Bacteria</taxon>
        <taxon>Pseudomonadati</taxon>
        <taxon>Pseudomonadota</taxon>
        <taxon>Alphaproteobacteria</taxon>
        <taxon>Hyphomicrobiales</taxon>
        <taxon>Rhizobiaceae</taxon>
        <taxon>Rhizobium/Agrobacterium group</taxon>
        <taxon>Rhizobium</taxon>
    </lineage>
</organism>
<dbReference type="Gene3D" id="3.40.630.30">
    <property type="match status" value="1"/>
</dbReference>
<accession>A0A7Y0AXM2</accession>
<evidence type="ECO:0000256" key="2">
    <source>
        <dbReference type="ARBA" id="ARBA00022679"/>
    </source>
</evidence>
<dbReference type="PANTHER" id="PTHR10545">
    <property type="entry name" value="DIAMINE N-ACETYLTRANSFERASE"/>
    <property type="match status" value="1"/>
</dbReference>
<dbReference type="InterPro" id="IPR016181">
    <property type="entry name" value="Acyl_CoA_acyltransferase"/>
</dbReference>
<dbReference type="EMBL" id="JABBGK010000002">
    <property type="protein sequence ID" value="NML75386.1"/>
    <property type="molecule type" value="Genomic_DNA"/>
</dbReference>
<protein>
    <submittedName>
        <fullName evidence="5">GNAT family N-acetyltransferase</fullName>
    </submittedName>
</protein>
<name>A0A7Y0AXM2_9HYPH</name>
<sequence length="167" mass="18585">MVDDISLTIRQALAGDVETLHAALLALARHTGDEGKMESTPADLLKHGFGERPDFEALIAEVDGRFAGMCLSFPSFSTWRGQPGIYVQDLYVEDAFRGRKIGERLLKAAAARGHQRGARYLRLSVDTANLSAQAFYERVGIRHSRDEQIHMMRGEAFEAFAREGMTE</sequence>
<comment type="caution">
    <text evidence="5">The sequence shown here is derived from an EMBL/GenBank/DDBJ whole genome shotgun (WGS) entry which is preliminary data.</text>
</comment>
<evidence type="ECO:0000256" key="1">
    <source>
        <dbReference type="ARBA" id="ARBA00008694"/>
    </source>
</evidence>
<dbReference type="GO" id="GO:0008080">
    <property type="term" value="F:N-acetyltransferase activity"/>
    <property type="evidence" value="ECO:0007669"/>
    <property type="project" value="UniProtKB-ARBA"/>
</dbReference>
<dbReference type="AlphaFoldDB" id="A0A7Y0AXM2"/>
<dbReference type="FunFam" id="3.40.630.30:FF:000064">
    <property type="entry name" value="GNAT family acetyltransferase"/>
    <property type="match status" value="1"/>
</dbReference>
<reference evidence="5 6" key="1">
    <citation type="submission" date="2020-04" db="EMBL/GenBank/DDBJ databases">
        <title>Rhizobium sp. S-51 isolated from soil.</title>
        <authorList>
            <person name="Dahal R.H."/>
        </authorList>
    </citation>
    <scope>NUCLEOTIDE SEQUENCE [LARGE SCALE GENOMIC DNA]</scope>
    <source>
        <strain evidence="5 6">S-51</strain>
    </source>
</reference>
<keyword evidence="3" id="KW-0012">Acyltransferase</keyword>
<evidence type="ECO:0000313" key="6">
    <source>
        <dbReference type="Proteomes" id="UP000541470"/>
    </source>
</evidence>
<dbReference type="Pfam" id="PF00583">
    <property type="entry name" value="Acetyltransf_1"/>
    <property type="match status" value="1"/>
</dbReference>
<evidence type="ECO:0000256" key="3">
    <source>
        <dbReference type="ARBA" id="ARBA00023315"/>
    </source>
</evidence>
<dbReference type="RefSeq" id="WP_169592477.1">
    <property type="nucleotide sequence ID" value="NZ_JABBGK010000002.1"/>
</dbReference>
<proteinExistence type="inferred from homology"/>
<keyword evidence="2 5" id="KW-0808">Transferase</keyword>
<keyword evidence="6" id="KW-1185">Reference proteome</keyword>
<dbReference type="PANTHER" id="PTHR10545:SF29">
    <property type="entry name" value="GH14572P-RELATED"/>
    <property type="match status" value="1"/>
</dbReference>
<dbReference type="PROSITE" id="PS51186">
    <property type="entry name" value="GNAT"/>
    <property type="match status" value="1"/>
</dbReference>
<dbReference type="InterPro" id="IPR051016">
    <property type="entry name" value="Diverse_Substrate_AcTransf"/>
</dbReference>
<dbReference type="InterPro" id="IPR000182">
    <property type="entry name" value="GNAT_dom"/>
</dbReference>
<comment type="similarity">
    <text evidence="1">Belongs to the acetyltransferase family.</text>
</comment>
<dbReference type="SUPFAM" id="SSF55729">
    <property type="entry name" value="Acyl-CoA N-acyltransferases (Nat)"/>
    <property type="match status" value="1"/>
</dbReference>
<evidence type="ECO:0000313" key="5">
    <source>
        <dbReference type="EMBL" id="NML75386.1"/>
    </source>
</evidence>
<gene>
    <name evidence="5" type="ORF">HHL25_14745</name>
</gene>
<feature type="domain" description="N-acetyltransferase" evidence="4">
    <location>
        <begin position="7"/>
        <end position="163"/>
    </location>
</feature>
<dbReference type="CDD" id="cd04301">
    <property type="entry name" value="NAT_SF"/>
    <property type="match status" value="1"/>
</dbReference>
<evidence type="ECO:0000259" key="4">
    <source>
        <dbReference type="PROSITE" id="PS51186"/>
    </source>
</evidence>